<dbReference type="PANTHER" id="PTHR32338:SF10">
    <property type="entry name" value="N-ACETYL-GAMMA-GLUTAMYL-PHOSPHATE REDUCTASE, CHLOROPLASTIC-RELATED"/>
    <property type="match status" value="1"/>
</dbReference>
<keyword evidence="1 6" id="KW-0963">Cytoplasm</keyword>
<dbReference type="InterPro" id="IPR036291">
    <property type="entry name" value="NAD(P)-bd_dom_sf"/>
</dbReference>
<dbReference type="PANTHER" id="PTHR32338">
    <property type="entry name" value="N-ACETYL-GAMMA-GLUTAMYL-PHOSPHATE REDUCTASE, CHLOROPLASTIC-RELATED-RELATED"/>
    <property type="match status" value="1"/>
</dbReference>
<name>A0A4R7VUC4_9PSED</name>
<dbReference type="NCBIfam" id="TIGR01851">
    <property type="entry name" value="argC_other"/>
    <property type="match status" value="1"/>
</dbReference>
<comment type="similarity">
    <text evidence="6">Belongs to the NAGSA dehydrogenase family. Type 2 subfamily.</text>
</comment>
<protein>
    <recommendedName>
        <fullName evidence="6">N-acetyl-gamma-glutamyl-phosphate reductase</fullName>
        <shortName evidence="6">AGPR</shortName>
        <ecNumber evidence="6">1.2.1.38</ecNumber>
    </recommendedName>
    <alternativeName>
        <fullName evidence="6">N-acetyl-glutamate semialdehyde dehydrogenase</fullName>
        <shortName evidence="6">NAGSA dehydrogenase</shortName>
    </alternativeName>
</protein>
<dbReference type="GO" id="GO:0005737">
    <property type="term" value="C:cytoplasm"/>
    <property type="evidence" value="ECO:0007669"/>
    <property type="project" value="UniProtKB-SubCell"/>
</dbReference>
<dbReference type="CDD" id="cd23935">
    <property type="entry name" value="AGPR_2_C"/>
    <property type="match status" value="1"/>
</dbReference>
<dbReference type="InterPro" id="IPR010136">
    <property type="entry name" value="AGPR_type-2"/>
</dbReference>
<dbReference type="AlphaFoldDB" id="A0A4R7VUC4"/>
<evidence type="ECO:0000256" key="5">
    <source>
        <dbReference type="ARBA" id="ARBA00023002"/>
    </source>
</evidence>
<dbReference type="EMBL" id="SOCQ01000001">
    <property type="protein sequence ID" value="TDV53019.1"/>
    <property type="molecule type" value="Genomic_DNA"/>
</dbReference>
<dbReference type="SUPFAM" id="SSF51735">
    <property type="entry name" value="NAD(P)-binding Rossmann-fold domains"/>
    <property type="match status" value="1"/>
</dbReference>
<comment type="catalytic activity">
    <reaction evidence="6">
        <text>N-acetyl-L-glutamate 5-semialdehyde + phosphate + NADP(+) = N-acetyl-L-glutamyl 5-phosphate + NADPH + H(+)</text>
        <dbReference type="Rhea" id="RHEA:21588"/>
        <dbReference type="ChEBI" id="CHEBI:15378"/>
        <dbReference type="ChEBI" id="CHEBI:29123"/>
        <dbReference type="ChEBI" id="CHEBI:43474"/>
        <dbReference type="ChEBI" id="CHEBI:57783"/>
        <dbReference type="ChEBI" id="CHEBI:57936"/>
        <dbReference type="ChEBI" id="CHEBI:58349"/>
        <dbReference type="EC" id="1.2.1.38"/>
    </reaction>
</comment>
<comment type="subcellular location">
    <subcellularLocation>
        <location evidence="6">Cytoplasm</location>
    </subcellularLocation>
</comment>
<dbReference type="GO" id="GO:0051287">
    <property type="term" value="F:NAD binding"/>
    <property type="evidence" value="ECO:0007669"/>
    <property type="project" value="InterPro"/>
</dbReference>
<evidence type="ECO:0000256" key="6">
    <source>
        <dbReference type="HAMAP-Rule" id="MF_01110"/>
    </source>
</evidence>
<dbReference type="GO" id="GO:0003942">
    <property type="term" value="F:N-acetyl-gamma-glutamyl-phosphate reductase activity"/>
    <property type="evidence" value="ECO:0007669"/>
    <property type="project" value="UniProtKB-UniRule"/>
</dbReference>
<keyword evidence="5 6" id="KW-0560">Oxidoreductase</keyword>
<accession>A0A4R7VUC4</accession>
<dbReference type="EC" id="1.2.1.38" evidence="6"/>
<feature type="domain" description="Semialdehyde dehydrogenase NAD-binding" evidence="7">
    <location>
        <begin position="3"/>
        <end position="104"/>
    </location>
</feature>
<keyword evidence="2 6" id="KW-0055">Arginine biosynthesis</keyword>
<proteinExistence type="inferred from homology"/>
<dbReference type="InterPro" id="IPR000534">
    <property type="entry name" value="Semialdehyde_DH_NAD-bd"/>
</dbReference>
<keyword evidence="3 6" id="KW-0028">Amino-acid biosynthesis</keyword>
<dbReference type="Proteomes" id="UP000295804">
    <property type="component" value="Unassembled WGS sequence"/>
</dbReference>
<dbReference type="Pfam" id="PF22698">
    <property type="entry name" value="Semialdhyde_dhC_1"/>
    <property type="match status" value="1"/>
</dbReference>
<evidence type="ECO:0000313" key="8">
    <source>
        <dbReference type="EMBL" id="TDV53019.1"/>
    </source>
</evidence>
<dbReference type="HAMAP" id="MF_01110">
    <property type="entry name" value="ArgC_type2"/>
    <property type="match status" value="1"/>
</dbReference>
<comment type="pathway">
    <text evidence="6">Amino-acid biosynthesis; L-arginine biosynthesis; N(2)-acetyl-L-ornithine from L-glutamate: step 3/4.</text>
</comment>
<evidence type="ECO:0000256" key="1">
    <source>
        <dbReference type="ARBA" id="ARBA00022490"/>
    </source>
</evidence>
<evidence type="ECO:0000313" key="9">
    <source>
        <dbReference type="Proteomes" id="UP000295804"/>
    </source>
</evidence>
<feature type="active site" evidence="6">
    <location>
        <position position="115"/>
    </location>
</feature>
<comment type="function">
    <text evidence="6">Catalyzes the NADPH-dependent reduction of N-acetyl-5-glutamyl phosphate to yield N-acetyl-L-glutamate 5-semialdehyde.</text>
</comment>
<dbReference type="InterPro" id="IPR058924">
    <property type="entry name" value="AGPR_dimerisation_dom"/>
</dbReference>
<organism evidence="8 9">
    <name type="scientific">Pseudomonas helmanticensis</name>
    <dbReference type="NCBI Taxonomy" id="1471381"/>
    <lineage>
        <taxon>Bacteria</taxon>
        <taxon>Pseudomonadati</taxon>
        <taxon>Pseudomonadota</taxon>
        <taxon>Gammaproteobacteria</taxon>
        <taxon>Pseudomonadales</taxon>
        <taxon>Pseudomonadaceae</taxon>
        <taxon>Pseudomonas</taxon>
    </lineage>
</organism>
<reference evidence="8 9" key="1">
    <citation type="submission" date="2019-03" db="EMBL/GenBank/DDBJ databases">
        <title>Genomic analyses of the natural microbiome of Caenorhabditis elegans.</title>
        <authorList>
            <person name="Samuel B."/>
        </authorList>
    </citation>
    <scope>NUCLEOTIDE SEQUENCE [LARGE SCALE GENOMIC DNA]</scope>
    <source>
        <strain evidence="8 9">BIGb0525</strain>
    </source>
</reference>
<dbReference type="SMART" id="SM00859">
    <property type="entry name" value="Semialdhyde_dh"/>
    <property type="match status" value="1"/>
</dbReference>
<evidence type="ECO:0000256" key="4">
    <source>
        <dbReference type="ARBA" id="ARBA00022857"/>
    </source>
</evidence>
<dbReference type="InterPro" id="IPR050085">
    <property type="entry name" value="AGPR"/>
</dbReference>
<sequence length="319" mass="34180">MKKIFIDGESGTTGLQIRQHLRAHPEVTLISIDENARKNLDEKKRLIAEADLTIMCLPDLAAKELVSAVQSIDCRLVDASSVHRTAAQWVYGLAELSGAQRENIRQARRVTNPGCFATGAILLLRPLIRSGKVPAHAPLAINAISGYSGGGAAMVREYESEAPPFAHHLYGLSFNHKHLPEMAVYSGLESPPIFIPAVGNFHRGMLVSIPLFLAPGVTPEQLRECLAQCYADEPFVRVASAQESSAASQSRLEAQVVAGSNTVDLYVFGDASGNDRSRALLVARLDNLGKGASTAAVQNMNIMLGFPESLGLLESTGAV</sequence>
<dbReference type="Gene3D" id="3.30.360.10">
    <property type="entry name" value="Dihydrodipicolinate Reductase, domain 2"/>
    <property type="match status" value="1"/>
</dbReference>
<dbReference type="Pfam" id="PF01118">
    <property type="entry name" value="Semialdhyde_dh"/>
    <property type="match status" value="1"/>
</dbReference>
<dbReference type="GO" id="GO:0006526">
    <property type="term" value="P:L-arginine biosynthetic process"/>
    <property type="evidence" value="ECO:0007669"/>
    <property type="project" value="UniProtKB-UniRule"/>
</dbReference>
<keyword evidence="4 6" id="KW-0521">NADP</keyword>
<dbReference type="SUPFAM" id="SSF55347">
    <property type="entry name" value="Glyceraldehyde-3-phosphate dehydrogenase-like, C-terminal domain"/>
    <property type="match status" value="1"/>
</dbReference>
<dbReference type="UniPathway" id="UPA00068">
    <property type="reaction ID" value="UER00108"/>
</dbReference>
<evidence type="ECO:0000256" key="3">
    <source>
        <dbReference type="ARBA" id="ARBA00022605"/>
    </source>
</evidence>
<comment type="caution">
    <text evidence="8">The sequence shown here is derived from an EMBL/GenBank/DDBJ whole genome shotgun (WGS) entry which is preliminary data.</text>
</comment>
<dbReference type="Gene3D" id="3.40.50.720">
    <property type="entry name" value="NAD(P)-binding Rossmann-like Domain"/>
    <property type="match status" value="1"/>
</dbReference>
<gene>
    <name evidence="6" type="primary">argC</name>
    <name evidence="8" type="ORF">EDF87_10185</name>
</gene>
<evidence type="ECO:0000259" key="7">
    <source>
        <dbReference type="SMART" id="SM00859"/>
    </source>
</evidence>
<dbReference type="RefSeq" id="WP_134173678.1">
    <property type="nucleotide sequence ID" value="NZ_SOCQ01000001.1"/>
</dbReference>
<evidence type="ECO:0000256" key="2">
    <source>
        <dbReference type="ARBA" id="ARBA00022571"/>
    </source>
</evidence>